<dbReference type="Proteomes" id="UP000439903">
    <property type="component" value="Unassembled WGS sequence"/>
</dbReference>
<keyword evidence="2" id="KW-0677">Repeat</keyword>
<evidence type="ECO:0000259" key="4">
    <source>
        <dbReference type="Pfam" id="PF23774"/>
    </source>
</evidence>
<feature type="repeat" description="WD" evidence="3">
    <location>
        <begin position="90"/>
        <end position="131"/>
    </location>
</feature>
<dbReference type="Pfam" id="PF23775">
    <property type="entry name" value="Beta-prop_RIG_2nd"/>
    <property type="match status" value="1"/>
</dbReference>
<evidence type="ECO:0000256" key="1">
    <source>
        <dbReference type="ARBA" id="ARBA00022574"/>
    </source>
</evidence>
<evidence type="ECO:0000313" key="6">
    <source>
        <dbReference type="EMBL" id="KAF0546066.1"/>
    </source>
</evidence>
<dbReference type="InterPro" id="IPR019775">
    <property type="entry name" value="WD40_repeat_CS"/>
</dbReference>
<dbReference type="Gene3D" id="2.130.10.10">
    <property type="entry name" value="YVTN repeat-like/Quinoprotein amine dehydrogenase"/>
    <property type="match status" value="2"/>
</dbReference>
<dbReference type="PROSITE" id="PS00678">
    <property type="entry name" value="WD_REPEATS_1"/>
    <property type="match status" value="3"/>
</dbReference>
<dbReference type="AlphaFoldDB" id="A0A8H4ESN4"/>
<dbReference type="InterPro" id="IPR036322">
    <property type="entry name" value="WD40_repeat_dom_sf"/>
</dbReference>
<dbReference type="InterPro" id="IPR001680">
    <property type="entry name" value="WD40_rpt"/>
</dbReference>
<keyword evidence="1 3" id="KW-0853">WD repeat</keyword>
<evidence type="ECO:0000256" key="3">
    <source>
        <dbReference type="PROSITE-ProRule" id="PRU00221"/>
    </source>
</evidence>
<dbReference type="GO" id="GO:0003730">
    <property type="term" value="F:mRNA 3'-UTR binding"/>
    <property type="evidence" value="ECO:0007669"/>
    <property type="project" value="TreeGrafter"/>
</dbReference>
<organism evidence="6 7">
    <name type="scientific">Gigaspora margarita</name>
    <dbReference type="NCBI Taxonomy" id="4874"/>
    <lineage>
        <taxon>Eukaryota</taxon>
        <taxon>Fungi</taxon>
        <taxon>Fungi incertae sedis</taxon>
        <taxon>Mucoromycota</taxon>
        <taxon>Glomeromycotina</taxon>
        <taxon>Glomeromycetes</taxon>
        <taxon>Diversisporales</taxon>
        <taxon>Gigasporaceae</taxon>
        <taxon>Gigaspora</taxon>
    </lineage>
</organism>
<dbReference type="SUPFAM" id="SSF50998">
    <property type="entry name" value="Quinoprotein alcohol dehydrogenase-like"/>
    <property type="match status" value="1"/>
</dbReference>
<dbReference type="OrthoDB" id="7326421at2759"/>
<evidence type="ECO:0000259" key="5">
    <source>
        <dbReference type="Pfam" id="PF23775"/>
    </source>
</evidence>
<dbReference type="PANTHER" id="PTHR46362:SF1">
    <property type="entry name" value="GEM-ASSOCIATED PROTEIN 5"/>
    <property type="match status" value="1"/>
</dbReference>
<reference evidence="6 7" key="1">
    <citation type="journal article" date="2019" name="Environ. Microbiol.">
        <title>At the nexus of three kingdoms: the genome of the mycorrhizal fungus Gigaspora margarita provides insights into plant, endobacterial and fungal interactions.</title>
        <authorList>
            <person name="Venice F."/>
            <person name="Ghignone S."/>
            <person name="Salvioli di Fossalunga A."/>
            <person name="Amselem J."/>
            <person name="Novero M."/>
            <person name="Xianan X."/>
            <person name="Sedzielewska Toro K."/>
            <person name="Morin E."/>
            <person name="Lipzen A."/>
            <person name="Grigoriev I.V."/>
            <person name="Henrissat B."/>
            <person name="Martin F.M."/>
            <person name="Bonfante P."/>
        </authorList>
    </citation>
    <scope>NUCLEOTIDE SEQUENCE [LARGE SCALE GENOMIC DNA]</scope>
    <source>
        <strain evidence="6 7">BEG34</strain>
    </source>
</reference>
<dbReference type="InterPro" id="IPR052640">
    <property type="entry name" value="Gemin-5"/>
</dbReference>
<feature type="domain" description="Gem-associated protein 5 second beta-propeller" evidence="5">
    <location>
        <begin position="339"/>
        <end position="654"/>
    </location>
</feature>
<feature type="domain" description="Gem-associated protein 5 TPR" evidence="4">
    <location>
        <begin position="804"/>
        <end position="1011"/>
    </location>
</feature>
<protein>
    <submittedName>
        <fullName evidence="6">WD40 repeat-like protein</fullName>
    </submittedName>
</protein>
<dbReference type="PROSITE" id="PS50294">
    <property type="entry name" value="WD_REPEATS_REGION"/>
    <property type="match status" value="4"/>
</dbReference>
<dbReference type="GO" id="GO:0000387">
    <property type="term" value="P:spliceosomal snRNP assembly"/>
    <property type="evidence" value="ECO:0007669"/>
    <property type="project" value="TreeGrafter"/>
</dbReference>
<sequence>MKVSSCLPPAPNWNSSKAAVVSLEENLFAYASSNDVILLNAETLQYVGRFRGHTDKVNAVDFCDNLCASGGADTTIRCWDALTQKQTTILKHHKSEIYALAWVKDKKFIVSGDKSGDISIWNPSKNKSNKLYFIQSPIYNIAPSPTVESSLAIGFQNGAIIVVKIDSDLNGRITRRLNGHDFEIQSLSWELPTGDCHTAKYTLLASGSRDKTIHIWNVEEESSVKTINLPHPMHHLTDQQKSRLWVAVTWIPERNSVITSSYMGDLLIWDLNVSTTKYQKLSGHSRSVFSIVMYTCGTKAITVSMDRKIILWDLTQKKPIFTVSCIHNYVNDIDVSVVDPHRLAIASGDNNIRVWDIANKHDPFSCTLYWKGLKNKLTCIKCHPNREGFLAFGTDLGNIGWYEIYNDKSKTFNSYHKGKVYSIQWCKPEWLGLGSTIENSDHSLIISCGGDGQILLSDTTKPKQSMIVNDMIKEANPEWTAVIKDKSGYLPKRTEISVHPAGRFLAIGNFDGSIEVYDLPSFKIVYHNIGHRSIINKLEWRHLDDVGNSFSLASGSDDNLITIHDFSDLNKLISTTTIPTSSCKQVLEMHKKGVTDLSWSPSDSNKLVSSSFDGTAIVWDIQFGIPISMFRGHHGRLLCTVWSLEDEDAIFTGGDDAACFCWKISENFYEPPKDFSPEIKSNVIPPDAVTKDNMSQPLDETILTTLDKIEHTATHTKIDTPEPIQKVEVRASKKKKFKNLLPLGTSPSRRKNLQYSTFDIARKLYGGDIEKAMEFWVDNEHKGQKLTDETDNTDIQAPPFVELFFDEGNKSRKMIEQEIKSHNNSGISMSLGGLEVSPALPLQMWSNNFAELIKSYEDNAELSNKDWILLALSPLAGRDVWQSLVRLQAEKLVAKNDRHGAVLCWLACGEVYEAVEVYRKAEMYREAIALAKLRLIDEDPIFSDLYSLWAIQLEKEEAYEQAAMCHLAAKKENSIHHALNALSRRGDPSALRTAASLALMLGDSSAEERISRYFEDQEIRSSKK</sequence>
<dbReference type="InterPro" id="IPR056421">
    <property type="entry name" value="TPR_GEMI5"/>
</dbReference>
<comment type="caution">
    <text evidence="6">The sequence shown here is derived from an EMBL/GenBank/DDBJ whole genome shotgun (WGS) entry which is preliminary data.</text>
</comment>
<dbReference type="Pfam" id="PF00400">
    <property type="entry name" value="WD40"/>
    <property type="match status" value="4"/>
</dbReference>
<dbReference type="EMBL" id="WTPW01000115">
    <property type="protein sequence ID" value="KAF0546066.1"/>
    <property type="molecule type" value="Genomic_DNA"/>
</dbReference>
<feature type="repeat" description="WD" evidence="3">
    <location>
        <begin position="177"/>
        <end position="226"/>
    </location>
</feature>
<feature type="repeat" description="WD" evidence="3">
    <location>
        <begin position="281"/>
        <end position="322"/>
    </location>
</feature>
<gene>
    <name evidence="6" type="ORF">F8M41_001738</name>
</gene>
<dbReference type="InterPro" id="IPR015943">
    <property type="entry name" value="WD40/YVTN_repeat-like_dom_sf"/>
</dbReference>
<dbReference type="SUPFAM" id="SSF50978">
    <property type="entry name" value="WD40 repeat-like"/>
    <property type="match status" value="2"/>
</dbReference>
<dbReference type="PRINTS" id="PR00320">
    <property type="entry name" value="GPROTEINBRPT"/>
</dbReference>
<dbReference type="GO" id="GO:0005634">
    <property type="term" value="C:nucleus"/>
    <property type="evidence" value="ECO:0007669"/>
    <property type="project" value="TreeGrafter"/>
</dbReference>
<name>A0A8H4ESN4_GIGMA</name>
<evidence type="ECO:0000313" key="7">
    <source>
        <dbReference type="Proteomes" id="UP000439903"/>
    </source>
</evidence>
<feature type="repeat" description="WD" evidence="3">
    <location>
        <begin position="50"/>
        <end position="89"/>
    </location>
</feature>
<accession>A0A8H4ESN4</accession>
<dbReference type="PROSITE" id="PS50082">
    <property type="entry name" value="WD_REPEATS_2"/>
    <property type="match status" value="5"/>
</dbReference>
<dbReference type="PANTHER" id="PTHR46362">
    <property type="entry name" value="GEM-ASSOCIATED PROTEIN 5"/>
    <property type="match status" value="1"/>
</dbReference>
<evidence type="ECO:0000256" key="2">
    <source>
        <dbReference type="ARBA" id="ARBA00022737"/>
    </source>
</evidence>
<proteinExistence type="predicted"/>
<dbReference type="GO" id="GO:0032797">
    <property type="term" value="C:SMN complex"/>
    <property type="evidence" value="ECO:0007669"/>
    <property type="project" value="TreeGrafter"/>
</dbReference>
<dbReference type="InterPro" id="IPR056424">
    <property type="entry name" value="Beta-prop_GEMI5_2nd"/>
</dbReference>
<dbReference type="InterPro" id="IPR011047">
    <property type="entry name" value="Quinoprotein_ADH-like_sf"/>
</dbReference>
<dbReference type="Pfam" id="PF23774">
    <property type="entry name" value="TPR_GEMI5"/>
    <property type="match status" value="1"/>
</dbReference>
<dbReference type="InterPro" id="IPR020472">
    <property type="entry name" value="WD40_PAC1"/>
</dbReference>
<keyword evidence="7" id="KW-1185">Reference proteome</keyword>
<dbReference type="SMART" id="SM00320">
    <property type="entry name" value="WD40"/>
    <property type="match status" value="13"/>
</dbReference>
<feature type="repeat" description="WD" evidence="3">
    <location>
        <begin position="587"/>
        <end position="622"/>
    </location>
</feature>